<proteinExistence type="predicted"/>
<feature type="region of interest" description="Disordered" evidence="1">
    <location>
        <begin position="1"/>
        <end position="20"/>
    </location>
</feature>
<sequence length="109" mass="11855">MANNLSTVTASAVKGPTLKPSSVVSSTASLNESIGVPGWQIVHHGDLPVVTLSNGGQSLIGYNAGIQTVRNRKRREKDFELNTLELKRKSDLWNLQTNLPLRKTTTTTK</sequence>
<name>F4RTE3_MELLP</name>
<gene>
    <name evidence="2" type="ORF">MELLADRAFT_108534</name>
</gene>
<dbReference type="EMBL" id="GL883119">
    <property type="protein sequence ID" value="EGG04353.1"/>
    <property type="molecule type" value="Genomic_DNA"/>
</dbReference>
<evidence type="ECO:0000313" key="3">
    <source>
        <dbReference type="Proteomes" id="UP000001072"/>
    </source>
</evidence>
<dbReference type="HOGENOM" id="CLU_2184539_0_0_1"/>
<dbReference type="RefSeq" id="XP_007412482.1">
    <property type="nucleotide sequence ID" value="XM_007412420.1"/>
</dbReference>
<organism evidence="3">
    <name type="scientific">Melampsora larici-populina (strain 98AG31 / pathotype 3-4-7)</name>
    <name type="common">Poplar leaf rust fungus</name>
    <dbReference type="NCBI Taxonomy" id="747676"/>
    <lineage>
        <taxon>Eukaryota</taxon>
        <taxon>Fungi</taxon>
        <taxon>Dikarya</taxon>
        <taxon>Basidiomycota</taxon>
        <taxon>Pucciniomycotina</taxon>
        <taxon>Pucciniomycetes</taxon>
        <taxon>Pucciniales</taxon>
        <taxon>Melampsoraceae</taxon>
        <taxon>Melampsora</taxon>
    </lineage>
</organism>
<dbReference type="OrthoDB" id="10401006at2759"/>
<dbReference type="InParanoid" id="F4RTE3"/>
<evidence type="ECO:0000313" key="2">
    <source>
        <dbReference type="EMBL" id="EGG04353.1"/>
    </source>
</evidence>
<feature type="compositionally biased region" description="Polar residues" evidence="1">
    <location>
        <begin position="1"/>
        <end position="10"/>
    </location>
</feature>
<reference evidence="3" key="1">
    <citation type="journal article" date="2011" name="Proc. Natl. Acad. Sci. U.S.A.">
        <title>Obligate biotrophy features unraveled by the genomic analysis of rust fungi.</title>
        <authorList>
            <person name="Duplessis S."/>
            <person name="Cuomo C.A."/>
            <person name="Lin Y.-C."/>
            <person name="Aerts A."/>
            <person name="Tisserant E."/>
            <person name="Veneault-Fourrey C."/>
            <person name="Joly D.L."/>
            <person name="Hacquard S."/>
            <person name="Amselem J."/>
            <person name="Cantarel B.L."/>
            <person name="Chiu R."/>
            <person name="Coutinho P.M."/>
            <person name="Feau N."/>
            <person name="Field M."/>
            <person name="Frey P."/>
            <person name="Gelhaye E."/>
            <person name="Goldberg J."/>
            <person name="Grabherr M.G."/>
            <person name="Kodira C.D."/>
            <person name="Kohler A."/>
            <person name="Kuees U."/>
            <person name="Lindquist E.A."/>
            <person name="Lucas S.M."/>
            <person name="Mago R."/>
            <person name="Mauceli E."/>
            <person name="Morin E."/>
            <person name="Murat C."/>
            <person name="Pangilinan J.L."/>
            <person name="Park R."/>
            <person name="Pearson M."/>
            <person name="Quesneville H."/>
            <person name="Rouhier N."/>
            <person name="Sakthikumar S."/>
            <person name="Salamov A.A."/>
            <person name="Schmutz J."/>
            <person name="Selles B."/>
            <person name="Shapiro H."/>
            <person name="Tanguay P."/>
            <person name="Tuskan G.A."/>
            <person name="Henrissat B."/>
            <person name="Van de Peer Y."/>
            <person name="Rouze P."/>
            <person name="Ellis J.G."/>
            <person name="Dodds P.N."/>
            <person name="Schein J.E."/>
            <person name="Zhong S."/>
            <person name="Hamelin R.C."/>
            <person name="Grigoriev I.V."/>
            <person name="Szabo L.J."/>
            <person name="Martin F."/>
        </authorList>
    </citation>
    <scope>NUCLEOTIDE SEQUENCE [LARGE SCALE GENOMIC DNA]</scope>
    <source>
        <strain evidence="3">98AG31 / pathotype 3-4-7</strain>
    </source>
</reference>
<dbReference type="AlphaFoldDB" id="F4RTE3"/>
<dbReference type="Proteomes" id="UP000001072">
    <property type="component" value="Unassembled WGS sequence"/>
</dbReference>
<dbReference type="VEuPathDB" id="FungiDB:MELLADRAFT_108534"/>
<protein>
    <submittedName>
        <fullName evidence="2">Uncharacterized protein</fullName>
    </submittedName>
</protein>
<dbReference type="GeneID" id="18923487"/>
<evidence type="ECO:0000256" key="1">
    <source>
        <dbReference type="SAM" id="MobiDB-lite"/>
    </source>
</evidence>
<dbReference type="KEGG" id="mlr:MELLADRAFT_108534"/>
<keyword evidence="3" id="KW-1185">Reference proteome</keyword>
<accession>F4RTE3</accession>